<sequence length="250" mass="27971">MRLSQLLISSFDMPTPLIKLKDIHKDYVNDDVVTSVLHGVSFAIQEGEFVAIMGPSGSGKSTLMHILGFLDTVSSGVYQFKGQDVSRLVDDQLAIMRRKEVGFVFQSFNLLPRTSVLENVALPMIYDQIPEAERKVLAEKALKIVGLDHRLEHLSNQLSGGERQRVAIARAVAGNPSIIFADEPTGNLDTRTGVEVLKMFQELHTKGRTIIMITHEQEAAEFAERIISIRDGQIISDRTGHKRRTDRYTK</sequence>
<protein>
    <submittedName>
        <fullName evidence="6">ABC transporter</fullName>
    </submittedName>
</protein>
<reference evidence="6 7" key="1">
    <citation type="journal article" date="2015" name="Nature">
        <title>rRNA introns, odd ribosomes, and small enigmatic genomes across a large radiation of phyla.</title>
        <authorList>
            <person name="Brown C.T."/>
            <person name="Hug L.A."/>
            <person name="Thomas B.C."/>
            <person name="Sharon I."/>
            <person name="Castelle C.J."/>
            <person name="Singh A."/>
            <person name="Wilkins M.J."/>
            <person name="Williams K.H."/>
            <person name="Banfield J.F."/>
        </authorList>
    </citation>
    <scope>NUCLEOTIDE SEQUENCE [LARGE SCALE GENOMIC DNA]</scope>
</reference>
<comment type="similarity">
    <text evidence="1">Belongs to the ABC transporter superfamily.</text>
</comment>
<evidence type="ECO:0000256" key="4">
    <source>
        <dbReference type="ARBA" id="ARBA00022840"/>
    </source>
</evidence>
<dbReference type="InterPro" id="IPR017911">
    <property type="entry name" value="MacB-like_ATP-bd"/>
</dbReference>
<dbReference type="GO" id="GO:0098796">
    <property type="term" value="C:membrane protein complex"/>
    <property type="evidence" value="ECO:0007669"/>
    <property type="project" value="UniProtKB-ARBA"/>
</dbReference>
<dbReference type="Pfam" id="PF00005">
    <property type="entry name" value="ABC_tran"/>
    <property type="match status" value="1"/>
</dbReference>
<dbReference type="PANTHER" id="PTHR42798:SF6">
    <property type="entry name" value="CELL DIVISION ATP-BINDING PROTEIN FTSE"/>
    <property type="match status" value="1"/>
</dbReference>
<dbReference type="Proteomes" id="UP000033930">
    <property type="component" value="Unassembled WGS sequence"/>
</dbReference>
<dbReference type="PROSITE" id="PS50893">
    <property type="entry name" value="ABC_TRANSPORTER_2"/>
    <property type="match status" value="1"/>
</dbReference>
<dbReference type="InterPro" id="IPR027417">
    <property type="entry name" value="P-loop_NTPase"/>
</dbReference>
<dbReference type="InterPro" id="IPR003439">
    <property type="entry name" value="ABC_transporter-like_ATP-bd"/>
</dbReference>
<evidence type="ECO:0000256" key="2">
    <source>
        <dbReference type="ARBA" id="ARBA00022448"/>
    </source>
</evidence>
<dbReference type="GO" id="GO:0005524">
    <property type="term" value="F:ATP binding"/>
    <property type="evidence" value="ECO:0007669"/>
    <property type="project" value="UniProtKB-KW"/>
</dbReference>
<dbReference type="GO" id="GO:0022857">
    <property type="term" value="F:transmembrane transporter activity"/>
    <property type="evidence" value="ECO:0007669"/>
    <property type="project" value="UniProtKB-ARBA"/>
</dbReference>
<dbReference type="PROSITE" id="PS00211">
    <property type="entry name" value="ABC_TRANSPORTER_1"/>
    <property type="match status" value="1"/>
</dbReference>
<dbReference type="SUPFAM" id="SSF52540">
    <property type="entry name" value="P-loop containing nucleoside triphosphate hydrolases"/>
    <property type="match status" value="1"/>
</dbReference>
<evidence type="ECO:0000259" key="5">
    <source>
        <dbReference type="PROSITE" id="PS50893"/>
    </source>
</evidence>
<keyword evidence="2" id="KW-0813">Transport</keyword>
<dbReference type="EMBL" id="LCAW01000008">
    <property type="protein sequence ID" value="KKR99254.1"/>
    <property type="molecule type" value="Genomic_DNA"/>
</dbReference>
<proteinExistence type="inferred from homology"/>
<dbReference type="Gene3D" id="3.40.50.300">
    <property type="entry name" value="P-loop containing nucleotide triphosphate hydrolases"/>
    <property type="match status" value="1"/>
</dbReference>
<name>A0A0G0VEG6_9BACT</name>
<dbReference type="SMART" id="SM00382">
    <property type="entry name" value="AAA"/>
    <property type="match status" value="1"/>
</dbReference>
<feature type="domain" description="ABC transporter" evidence="5">
    <location>
        <begin position="18"/>
        <end position="250"/>
    </location>
</feature>
<dbReference type="CDD" id="cd03255">
    <property type="entry name" value="ABC_MJ0796_LolCDE_FtsE"/>
    <property type="match status" value="1"/>
</dbReference>
<dbReference type="AlphaFoldDB" id="A0A0G0VEG6"/>
<dbReference type="InterPro" id="IPR017871">
    <property type="entry name" value="ABC_transporter-like_CS"/>
</dbReference>
<keyword evidence="4" id="KW-0067">ATP-binding</keyword>
<keyword evidence="3" id="KW-0547">Nucleotide-binding</keyword>
<accession>A0A0G0VEG6</accession>
<organism evidence="6 7">
    <name type="scientific">Candidatus Uhrbacteria bacterium GW2011_GWC1_41_20</name>
    <dbReference type="NCBI Taxonomy" id="1618983"/>
    <lineage>
        <taxon>Bacteria</taxon>
        <taxon>Candidatus Uhriibacteriota</taxon>
    </lineage>
</organism>
<evidence type="ECO:0000313" key="7">
    <source>
        <dbReference type="Proteomes" id="UP000033930"/>
    </source>
</evidence>
<dbReference type="GO" id="GO:0016887">
    <property type="term" value="F:ATP hydrolysis activity"/>
    <property type="evidence" value="ECO:0007669"/>
    <property type="project" value="InterPro"/>
</dbReference>
<dbReference type="InterPro" id="IPR003593">
    <property type="entry name" value="AAA+_ATPase"/>
</dbReference>
<evidence type="ECO:0000256" key="1">
    <source>
        <dbReference type="ARBA" id="ARBA00005417"/>
    </source>
</evidence>
<gene>
    <name evidence="6" type="ORF">UU50_C0008G0010</name>
</gene>
<evidence type="ECO:0000256" key="3">
    <source>
        <dbReference type="ARBA" id="ARBA00022741"/>
    </source>
</evidence>
<dbReference type="FunFam" id="3.40.50.300:FF:000032">
    <property type="entry name" value="Export ABC transporter ATP-binding protein"/>
    <property type="match status" value="1"/>
</dbReference>
<evidence type="ECO:0000313" key="6">
    <source>
        <dbReference type="EMBL" id="KKR99254.1"/>
    </source>
</evidence>
<comment type="caution">
    <text evidence="6">The sequence shown here is derived from an EMBL/GenBank/DDBJ whole genome shotgun (WGS) entry which is preliminary data.</text>
</comment>
<dbReference type="PANTHER" id="PTHR42798">
    <property type="entry name" value="LIPOPROTEIN-RELEASING SYSTEM ATP-BINDING PROTEIN LOLD"/>
    <property type="match status" value="1"/>
</dbReference>